<sequence>MKIKSLVFMSSLALFASYAPMAICAGAPKSSEVEGTPAPGSKFARIQVGMYSKQIMDLIGPPTDQKTYMTGKAWIPFHFGGDNSRTECHYKGEGVLTFANGGVGDLGSMKLIRVKVDSQESGYIH</sequence>
<dbReference type="RefSeq" id="WP_140648761.1">
    <property type="nucleotide sequence ID" value="NZ_RCZO01000001.1"/>
</dbReference>
<organism evidence="2 3">
    <name type="scientific">Rhodanobacter glycinis</name>
    <dbReference type="NCBI Taxonomy" id="582702"/>
    <lineage>
        <taxon>Bacteria</taxon>
        <taxon>Pseudomonadati</taxon>
        <taxon>Pseudomonadota</taxon>
        <taxon>Gammaproteobacteria</taxon>
        <taxon>Lysobacterales</taxon>
        <taxon>Rhodanobacteraceae</taxon>
        <taxon>Rhodanobacter</taxon>
    </lineage>
</organism>
<keyword evidence="1" id="KW-0732">Signal</keyword>
<gene>
    <name evidence="2" type="ORF">EAH88_02935</name>
</gene>
<dbReference type="AlphaFoldDB" id="A0A502CE75"/>
<reference evidence="2 3" key="1">
    <citation type="journal article" date="2019" name="Environ. Microbiol.">
        <title>Species interactions and distinct microbial communities in high Arctic permafrost affected cryosols are associated with the CH4 and CO2 gas fluxes.</title>
        <authorList>
            <person name="Altshuler I."/>
            <person name="Hamel J."/>
            <person name="Turney S."/>
            <person name="Magnuson E."/>
            <person name="Levesque R."/>
            <person name="Greer C."/>
            <person name="Whyte L.G."/>
        </authorList>
    </citation>
    <scope>NUCLEOTIDE SEQUENCE [LARGE SCALE GENOMIC DNA]</scope>
    <source>
        <strain evidence="2 3">S13Y</strain>
    </source>
</reference>
<evidence type="ECO:0000313" key="2">
    <source>
        <dbReference type="EMBL" id="TPG11487.1"/>
    </source>
</evidence>
<comment type="caution">
    <text evidence="2">The sequence shown here is derived from an EMBL/GenBank/DDBJ whole genome shotgun (WGS) entry which is preliminary data.</text>
</comment>
<dbReference type="EMBL" id="RCZO01000001">
    <property type="protein sequence ID" value="TPG11487.1"/>
    <property type="molecule type" value="Genomic_DNA"/>
</dbReference>
<dbReference type="Proteomes" id="UP000319486">
    <property type="component" value="Unassembled WGS sequence"/>
</dbReference>
<feature type="chain" id="PRO_5021351361" evidence="1">
    <location>
        <begin position="22"/>
        <end position="125"/>
    </location>
</feature>
<proteinExistence type="predicted"/>
<evidence type="ECO:0000256" key="1">
    <source>
        <dbReference type="SAM" id="SignalP"/>
    </source>
</evidence>
<feature type="signal peptide" evidence="1">
    <location>
        <begin position="1"/>
        <end position="21"/>
    </location>
</feature>
<evidence type="ECO:0000313" key="3">
    <source>
        <dbReference type="Proteomes" id="UP000319486"/>
    </source>
</evidence>
<keyword evidence="3" id="KW-1185">Reference proteome</keyword>
<accession>A0A502CE75</accession>
<name>A0A502CE75_9GAMM</name>
<protein>
    <submittedName>
        <fullName evidence="2">Uncharacterized protein</fullName>
    </submittedName>
</protein>